<evidence type="ECO:0000256" key="1">
    <source>
        <dbReference type="SAM" id="MobiDB-lite"/>
    </source>
</evidence>
<organism evidence="2 3">
    <name type="scientific">Collinsella stercoris DSM 13279</name>
    <dbReference type="NCBI Taxonomy" id="445975"/>
    <lineage>
        <taxon>Bacteria</taxon>
        <taxon>Bacillati</taxon>
        <taxon>Actinomycetota</taxon>
        <taxon>Coriobacteriia</taxon>
        <taxon>Coriobacteriales</taxon>
        <taxon>Coriobacteriaceae</taxon>
        <taxon>Collinsella</taxon>
    </lineage>
</organism>
<dbReference type="AlphaFoldDB" id="B6GB00"/>
<feature type="compositionally biased region" description="Basic residues" evidence="1">
    <location>
        <begin position="31"/>
        <end position="41"/>
    </location>
</feature>
<keyword evidence="3" id="KW-1185">Reference proteome</keyword>
<gene>
    <name evidence="2" type="ORF">COLSTE_01252</name>
</gene>
<comment type="caution">
    <text evidence="2">The sequence shown here is derived from an EMBL/GenBank/DDBJ whole genome shotgun (WGS) entry which is preliminary data.</text>
</comment>
<sequence length="41" mass="4584">MQRRDLDVGSRHGAHARRTPRPGGTLAAAQPRHRARTAIER</sequence>
<dbReference type="HOGENOM" id="CLU_3268574_0_0_11"/>
<proteinExistence type="predicted"/>
<feature type="region of interest" description="Disordered" evidence="1">
    <location>
        <begin position="1"/>
        <end position="41"/>
    </location>
</feature>
<evidence type="ECO:0000313" key="2">
    <source>
        <dbReference type="EMBL" id="EEA90494.1"/>
    </source>
</evidence>
<accession>B6GB00</accession>
<protein>
    <submittedName>
        <fullName evidence="2">Uncharacterized protein</fullName>
    </submittedName>
</protein>
<dbReference type="EMBL" id="ABXJ01000069">
    <property type="protein sequence ID" value="EEA90494.1"/>
    <property type="molecule type" value="Genomic_DNA"/>
</dbReference>
<name>B6GB00_9ACTN</name>
<reference evidence="2 3" key="1">
    <citation type="submission" date="2008-10" db="EMBL/GenBank/DDBJ databases">
        <title>Draft genome sequence of Collinsella stercoris (DSM 13279).</title>
        <authorList>
            <person name="Sudarsanam P."/>
            <person name="Ley R."/>
            <person name="Guruge J."/>
            <person name="Turnbaugh P.J."/>
            <person name="Mahowald M."/>
            <person name="Liep D."/>
            <person name="Gordon J."/>
        </authorList>
    </citation>
    <scope>NUCLEOTIDE SEQUENCE [LARGE SCALE GENOMIC DNA]</scope>
    <source>
        <strain evidence="2 3">DSM 13279</strain>
    </source>
</reference>
<dbReference type="Proteomes" id="UP000003560">
    <property type="component" value="Unassembled WGS sequence"/>
</dbReference>
<reference evidence="2 3" key="2">
    <citation type="submission" date="2008-10" db="EMBL/GenBank/DDBJ databases">
        <authorList>
            <person name="Fulton L."/>
            <person name="Clifton S."/>
            <person name="Fulton B."/>
            <person name="Xu J."/>
            <person name="Minx P."/>
            <person name="Pepin K.H."/>
            <person name="Johnson M."/>
            <person name="Thiruvilangam P."/>
            <person name="Bhonagiri V."/>
            <person name="Nash W.E."/>
            <person name="Mardis E.R."/>
            <person name="Wilson R.K."/>
        </authorList>
    </citation>
    <scope>NUCLEOTIDE SEQUENCE [LARGE SCALE GENOMIC DNA]</scope>
    <source>
        <strain evidence="2 3">DSM 13279</strain>
    </source>
</reference>
<feature type="compositionally biased region" description="Basic and acidic residues" evidence="1">
    <location>
        <begin position="1"/>
        <end position="10"/>
    </location>
</feature>
<evidence type="ECO:0000313" key="3">
    <source>
        <dbReference type="Proteomes" id="UP000003560"/>
    </source>
</evidence>